<dbReference type="Proteomes" id="UP000664835">
    <property type="component" value="Unassembled WGS sequence"/>
</dbReference>
<evidence type="ECO:0000313" key="4">
    <source>
        <dbReference type="EMBL" id="MBO1926086.1"/>
    </source>
</evidence>
<sequence length="835" mass="90278">MLKLLLKIVLGLILTIVIAIGALFAFVDPNDYRQEITDIVQEQTGRELKVGNMSLSVWPHLAINLEQASLSNAEGFAGDKMLQANVISVGAAIMPLLQQRLEIDQLTLDGVQVTLQKNAEGKTNWDDLVGSETEQETEQKDDSPSENPLDKLAALSFGGLNIQNGQVQWQDATTGQDIKLSELNITTGTVSFGEFFPINIQATTTLNAPQLTTKVDLNIEAKVDKNGAYAVRNLVLNNQTESSELPVSKVLAELSIPTIDLNLAENQINLPEMTLDLQNTAGTSLPLASINNQVSLQNLSFNLEQMLLQITQVKLATQAKGKADFAIADLDNTLQLNDFSFAVEPQQLNTTLASNTNAKGSAIPAGLQNAKFNANINVDLGKQTLAVQNLDLAALNLAIKGSIKGSQIIDAPQVNTQLVLAQFDLKQLLTSIGIELPPMADANRLQKVSADLAVDFNGKNEAVAINVKQFVLDDSSLKGKASIANFSKPQVRYDLALDKIDANLYLPPKSDEPVEEEPKSDEELVIELPNELIRSLDINGTLKVGDLTIDKLNPKNILVTVKAKDGIVNVAPLKADLFKTTINAKAGLDVTQDTPKYSVQTNAPKVPVGDVLMAFTGDDKLSGLGSVDLNLTTSGKTIKEFMANLNGRTDMDLADGAVKGFNLAQTIRDAQAKLKGEATSSDEAPKQTDFSSLIAKANIVNGLVTTEQLQALAPYMRVEGEGTINLAKESLNYLVNAKIVSTEKGQGGKALQDLKGLTVPVRLKGNWMDPDISLDLKSLFAEKAKAELEKKKAELKAKAEEKIEEKKQEVIDDAKKKVEEQMQDKLKDALKGFGF</sequence>
<reference evidence="4 5" key="1">
    <citation type="submission" date="2021-03" db="EMBL/GenBank/DDBJ databases">
        <title>Thiomicrorhabdus sp.nov.,novel sulfur-oxidizing bacteria isolated from coastal sediment.</title>
        <authorList>
            <person name="Liu X."/>
        </authorList>
    </citation>
    <scope>NUCLEOTIDE SEQUENCE [LARGE SCALE GENOMIC DNA]</scope>
    <source>
        <strain evidence="4 5">6S2-11</strain>
    </source>
</reference>
<feature type="coiled-coil region" evidence="1">
    <location>
        <begin position="776"/>
        <end position="824"/>
    </location>
</feature>
<dbReference type="InterPro" id="IPR007844">
    <property type="entry name" value="AsmA"/>
</dbReference>
<comment type="caution">
    <text evidence="4">The sequence shown here is derived from an EMBL/GenBank/DDBJ whole genome shotgun (WGS) entry which is preliminary data.</text>
</comment>
<dbReference type="PANTHER" id="PTHR30441:SF4">
    <property type="entry name" value="PROTEIN ASMA"/>
    <property type="match status" value="1"/>
</dbReference>
<proteinExistence type="predicted"/>
<evidence type="ECO:0000256" key="1">
    <source>
        <dbReference type="SAM" id="Coils"/>
    </source>
</evidence>
<keyword evidence="1" id="KW-0175">Coiled coil</keyword>
<dbReference type="PANTHER" id="PTHR30441">
    <property type="entry name" value="DUF748 DOMAIN-CONTAINING PROTEIN"/>
    <property type="match status" value="1"/>
</dbReference>
<feature type="domain" description="AsmA" evidence="3">
    <location>
        <begin position="2"/>
        <end position="708"/>
    </location>
</feature>
<protein>
    <submittedName>
        <fullName evidence="4">AsmA family protein</fullName>
    </submittedName>
</protein>
<name>A0ABS3Q1D1_9GAMM</name>
<evidence type="ECO:0000313" key="5">
    <source>
        <dbReference type="Proteomes" id="UP000664835"/>
    </source>
</evidence>
<keyword evidence="5" id="KW-1185">Reference proteome</keyword>
<dbReference type="RefSeq" id="WP_208146378.1">
    <property type="nucleotide sequence ID" value="NZ_JAGETV010000001.1"/>
</dbReference>
<evidence type="ECO:0000259" key="3">
    <source>
        <dbReference type="Pfam" id="PF05170"/>
    </source>
</evidence>
<gene>
    <name evidence="4" type="ORF">J3998_00730</name>
</gene>
<dbReference type="InterPro" id="IPR052894">
    <property type="entry name" value="AsmA-related"/>
</dbReference>
<dbReference type="EMBL" id="JAGETV010000001">
    <property type="protein sequence ID" value="MBO1926086.1"/>
    <property type="molecule type" value="Genomic_DNA"/>
</dbReference>
<feature type="region of interest" description="Disordered" evidence="2">
    <location>
        <begin position="124"/>
        <end position="149"/>
    </location>
</feature>
<evidence type="ECO:0000256" key="2">
    <source>
        <dbReference type="SAM" id="MobiDB-lite"/>
    </source>
</evidence>
<organism evidence="4 5">
    <name type="scientific">Thiomicrorhabdus marina</name>
    <dbReference type="NCBI Taxonomy" id="2818442"/>
    <lineage>
        <taxon>Bacteria</taxon>
        <taxon>Pseudomonadati</taxon>
        <taxon>Pseudomonadota</taxon>
        <taxon>Gammaproteobacteria</taxon>
        <taxon>Thiotrichales</taxon>
        <taxon>Piscirickettsiaceae</taxon>
        <taxon>Thiomicrorhabdus</taxon>
    </lineage>
</organism>
<accession>A0ABS3Q1D1</accession>
<dbReference type="Pfam" id="PF05170">
    <property type="entry name" value="AsmA"/>
    <property type="match status" value="1"/>
</dbReference>